<dbReference type="PANTHER" id="PTHR11469:SF1">
    <property type="entry name" value="GLUCOSE-6-PHOSPHATE ISOMERASE"/>
    <property type="match status" value="1"/>
</dbReference>
<evidence type="ECO:0000256" key="3">
    <source>
        <dbReference type="ARBA" id="ARBA00023235"/>
    </source>
</evidence>
<dbReference type="OrthoDB" id="140919at2"/>
<keyword evidence="1" id="KW-0312">Gluconeogenesis</keyword>
<name>A0A3M2M1D8_9ACTN</name>
<keyword evidence="5" id="KW-1185">Reference proteome</keyword>
<dbReference type="GO" id="GO:0051156">
    <property type="term" value="P:glucose 6-phosphate metabolic process"/>
    <property type="evidence" value="ECO:0007669"/>
    <property type="project" value="TreeGrafter"/>
</dbReference>
<dbReference type="GO" id="GO:0048029">
    <property type="term" value="F:monosaccharide binding"/>
    <property type="evidence" value="ECO:0007669"/>
    <property type="project" value="TreeGrafter"/>
</dbReference>
<proteinExistence type="predicted"/>
<dbReference type="EMBL" id="RFFG01000029">
    <property type="protein sequence ID" value="RMI42890.1"/>
    <property type="molecule type" value="Genomic_DNA"/>
</dbReference>
<dbReference type="InterPro" id="IPR001672">
    <property type="entry name" value="G6P_Isomerase"/>
</dbReference>
<accession>A0A3M2M1D8</accession>
<organism evidence="4 5">
    <name type="scientific">Actinomadura harenae</name>
    <dbReference type="NCBI Taxonomy" id="2483351"/>
    <lineage>
        <taxon>Bacteria</taxon>
        <taxon>Bacillati</taxon>
        <taxon>Actinomycetota</taxon>
        <taxon>Actinomycetes</taxon>
        <taxon>Streptosporangiales</taxon>
        <taxon>Thermomonosporaceae</taxon>
        <taxon>Actinomadura</taxon>
    </lineage>
</organism>
<dbReference type="AlphaFoldDB" id="A0A3M2M1D8"/>
<evidence type="ECO:0000256" key="1">
    <source>
        <dbReference type="ARBA" id="ARBA00022432"/>
    </source>
</evidence>
<dbReference type="GO" id="GO:0006096">
    <property type="term" value="P:glycolytic process"/>
    <property type="evidence" value="ECO:0007669"/>
    <property type="project" value="UniProtKB-KW"/>
</dbReference>
<evidence type="ECO:0000256" key="2">
    <source>
        <dbReference type="ARBA" id="ARBA00023152"/>
    </source>
</evidence>
<dbReference type="GO" id="GO:0005829">
    <property type="term" value="C:cytosol"/>
    <property type="evidence" value="ECO:0007669"/>
    <property type="project" value="TreeGrafter"/>
</dbReference>
<dbReference type="GO" id="GO:0006094">
    <property type="term" value="P:gluconeogenesis"/>
    <property type="evidence" value="ECO:0007669"/>
    <property type="project" value="UniProtKB-KW"/>
</dbReference>
<sequence>MTSVVTAAGVSVTIRGPLVDETESVLDRLVSDGVPGALLHGGGRLWGPDAAPLAARRLGWLRLPGTSRDLLGPLAGRVREARAAGLTRVVLAGTGGAAAAAGTIVRSAAPEGTELVVLSTSDPSAVRAALSELAATLLVVVDKGGTTVETDAHLRVFEEAFREAGFDPASRVLVVTDPGSPLDERLDERYAVVHADPETGGRFGALDAGGLVPSALAGADPEELLDEASALAATLDQPYENPALALGAALGASALAGRDKLVIADHGSGHPGLAAWIEQLVAASTGKDGRGLLPVVVEDVAAPGFTLTPDVRRVVLGARPDEPGPAREAGLTVSGPLGAQFLLWEYAVAVAGRVIGVDPFDQPAVAESADNTAALLRAAEGAAPTVIPSVPAFTDGSVEVHGREEFLKGLSSLPDVLDALLSAVPDRGYLAVLAYLDPEGDASAAASRPLLAERGERLRRSPVPVTFGWGPRYLHSTGQYHKGGPENGAFLLVTGVADHDVPIPGRPYTMAELQLAQAFGDLRALRARSRPVVRVHLRNRADGLARLAKALA</sequence>
<dbReference type="PANTHER" id="PTHR11469">
    <property type="entry name" value="GLUCOSE-6-PHOSPHATE ISOMERASE"/>
    <property type="match status" value="1"/>
</dbReference>
<evidence type="ECO:0000313" key="5">
    <source>
        <dbReference type="Proteomes" id="UP000282674"/>
    </source>
</evidence>
<comment type="caution">
    <text evidence="4">The sequence shown here is derived from an EMBL/GenBank/DDBJ whole genome shotgun (WGS) entry which is preliminary data.</text>
</comment>
<evidence type="ECO:0000313" key="4">
    <source>
        <dbReference type="EMBL" id="RMI42890.1"/>
    </source>
</evidence>
<dbReference type="GO" id="GO:0097367">
    <property type="term" value="F:carbohydrate derivative binding"/>
    <property type="evidence" value="ECO:0007669"/>
    <property type="project" value="InterPro"/>
</dbReference>
<reference evidence="4 5" key="1">
    <citation type="submission" date="2018-10" db="EMBL/GenBank/DDBJ databases">
        <title>Isolation from soil.</title>
        <authorList>
            <person name="Hu J."/>
        </authorList>
    </citation>
    <scope>NUCLEOTIDE SEQUENCE [LARGE SCALE GENOMIC DNA]</scope>
    <source>
        <strain evidence="4 5">NEAU-Ht49</strain>
    </source>
</reference>
<gene>
    <name evidence="4" type="ORF">EBO15_17815</name>
</gene>
<dbReference type="RefSeq" id="WP_122195526.1">
    <property type="nucleotide sequence ID" value="NZ_JBHSKC010000017.1"/>
</dbReference>
<keyword evidence="3 4" id="KW-0413">Isomerase</keyword>
<protein>
    <submittedName>
        <fullName evidence="4">Glucose-6-phosphate isomerase</fullName>
    </submittedName>
</protein>
<dbReference type="GO" id="GO:0004347">
    <property type="term" value="F:glucose-6-phosphate isomerase activity"/>
    <property type="evidence" value="ECO:0007669"/>
    <property type="project" value="InterPro"/>
</dbReference>
<keyword evidence="2" id="KW-0324">Glycolysis</keyword>
<dbReference type="PROSITE" id="PS51463">
    <property type="entry name" value="P_GLUCOSE_ISOMERASE_3"/>
    <property type="match status" value="1"/>
</dbReference>
<dbReference type="InterPro" id="IPR046348">
    <property type="entry name" value="SIS_dom_sf"/>
</dbReference>
<dbReference type="Gene3D" id="3.40.50.10490">
    <property type="entry name" value="Glucose-6-phosphate isomerase like protein, domain 1"/>
    <property type="match status" value="2"/>
</dbReference>
<dbReference type="Proteomes" id="UP000282674">
    <property type="component" value="Unassembled WGS sequence"/>
</dbReference>
<dbReference type="SUPFAM" id="SSF53697">
    <property type="entry name" value="SIS domain"/>
    <property type="match status" value="1"/>
</dbReference>